<evidence type="ECO:0000313" key="3">
    <source>
        <dbReference type="EMBL" id="AKK09730.1"/>
    </source>
</evidence>
<dbReference type="EMBL" id="CP011545">
    <property type="protein sequence ID" value="AKK09730.1"/>
    <property type="molecule type" value="Genomic_DNA"/>
</dbReference>
<feature type="chain" id="PRO_5002554645" description="Lipoprotein" evidence="2">
    <location>
        <begin position="27"/>
        <end position="199"/>
    </location>
</feature>
<dbReference type="AlphaFoldDB" id="A0A0G3HAF7"/>
<accession>A0A0G3HAF7</accession>
<organism evidence="3 4">
    <name type="scientific">Corynebacterium testudinoris</name>
    <dbReference type="NCBI Taxonomy" id="136857"/>
    <lineage>
        <taxon>Bacteria</taxon>
        <taxon>Bacillati</taxon>
        <taxon>Actinomycetota</taxon>
        <taxon>Actinomycetes</taxon>
        <taxon>Mycobacteriales</taxon>
        <taxon>Corynebacteriaceae</taxon>
        <taxon>Corynebacterium</taxon>
    </lineage>
</organism>
<evidence type="ECO:0000313" key="4">
    <source>
        <dbReference type="Proteomes" id="UP000035540"/>
    </source>
</evidence>
<evidence type="ECO:0008006" key="5">
    <source>
        <dbReference type="Google" id="ProtNLM"/>
    </source>
</evidence>
<keyword evidence="4" id="KW-1185">Reference proteome</keyword>
<dbReference type="PROSITE" id="PS51257">
    <property type="entry name" value="PROKAR_LIPOPROTEIN"/>
    <property type="match status" value="1"/>
</dbReference>
<evidence type="ECO:0000256" key="1">
    <source>
        <dbReference type="SAM" id="MobiDB-lite"/>
    </source>
</evidence>
<reference evidence="4" key="2">
    <citation type="submission" date="2015-05" db="EMBL/GenBank/DDBJ databases">
        <title>Complete genome sequence of Corynebacterium testudinoris DSM 44614, recovered from necrotic lesions in the mouth of a tortoise.</title>
        <authorList>
            <person name="Ruckert C."/>
            <person name="Albersmeier A."/>
            <person name="Winkler A."/>
            <person name="Tauch A."/>
        </authorList>
    </citation>
    <scope>NUCLEOTIDE SEQUENCE [LARGE SCALE GENOMIC DNA]</scope>
    <source>
        <strain evidence="4">DSM 44614</strain>
    </source>
</reference>
<protein>
    <recommendedName>
        <fullName evidence="5">Lipoprotein</fullName>
    </recommendedName>
</protein>
<reference evidence="3 4" key="1">
    <citation type="journal article" date="2015" name="Genome Announc.">
        <title>Complete Genome Sequence of the Type Strain Corynebacterium testudinoris DSM 44614, Recovered from Necrotic Lesions in the Mouth of a Tortoise.</title>
        <authorList>
            <person name="Ruckert C."/>
            <person name="Kriete M."/>
            <person name="Jaenicke S."/>
            <person name="Winkler A."/>
            <person name="Tauch A."/>
        </authorList>
    </citation>
    <scope>NUCLEOTIDE SEQUENCE [LARGE SCALE GENOMIC DNA]</scope>
    <source>
        <strain evidence="3 4">DSM 44614</strain>
    </source>
</reference>
<sequence length="199" mass="21304">MLSRRPALAGLLAAGLLLTGCTIGEARDDATSTEASTTSATPSSTGTTRAIAPEQPAYTTERYPSEFTVVDNNYVTWWMVTSADNTLQCTFKEVHGAPNPVDNHPPRFERCGATYQDPPEVPWFNTTVPSNIVAYNPEIGFHEGFTSGPHTMGIGGERLAAGESVDLFGFRFTQSADGTFTGIYDGSGFTFKDGAFTAL</sequence>
<keyword evidence="2" id="KW-0732">Signal</keyword>
<evidence type="ECO:0000256" key="2">
    <source>
        <dbReference type="SAM" id="SignalP"/>
    </source>
</evidence>
<name>A0A0G3HAF7_9CORY</name>
<dbReference type="PATRIC" id="fig|136857.5.peg.2293"/>
<feature type="compositionally biased region" description="Low complexity" evidence="1">
    <location>
        <begin position="32"/>
        <end position="50"/>
    </location>
</feature>
<gene>
    <name evidence="3" type="ORF">CTEST_11615</name>
</gene>
<proteinExistence type="predicted"/>
<dbReference type="KEGG" id="cted:CTEST_11615"/>
<dbReference type="Proteomes" id="UP000035540">
    <property type="component" value="Chromosome"/>
</dbReference>
<dbReference type="RefSeq" id="WP_047253842.1">
    <property type="nucleotide sequence ID" value="NZ_CP011545.1"/>
</dbReference>
<feature type="signal peptide" evidence="2">
    <location>
        <begin position="1"/>
        <end position="26"/>
    </location>
</feature>
<feature type="region of interest" description="Disordered" evidence="1">
    <location>
        <begin position="28"/>
        <end position="55"/>
    </location>
</feature>